<dbReference type="InterPro" id="IPR043502">
    <property type="entry name" value="DNA/RNA_pol_sf"/>
</dbReference>
<evidence type="ECO:0000313" key="3">
    <source>
        <dbReference type="Proteomes" id="UP000828390"/>
    </source>
</evidence>
<dbReference type="PROSITE" id="PS50878">
    <property type="entry name" value="RT_POL"/>
    <property type="match status" value="1"/>
</dbReference>
<keyword evidence="3" id="KW-1185">Reference proteome</keyword>
<proteinExistence type="predicted"/>
<dbReference type="SUPFAM" id="SSF56672">
    <property type="entry name" value="DNA/RNA polymerases"/>
    <property type="match status" value="1"/>
</dbReference>
<evidence type="ECO:0000313" key="2">
    <source>
        <dbReference type="EMBL" id="KAH3873024.1"/>
    </source>
</evidence>
<dbReference type="Pfam" id="PF00078">
    <property type="entry name" value="RVT_1"/>
    <property type="match status" value="1"/>
</dbReference>
<dbReference type="PANTHER" id="PTHR19446">
    <property type="entry name" value="REVERSE TRANSCRIPTASES"/>
    <property type="match status" value="1"/>
</dbReference>
<gene>
    <name evidence="2" type="ORF">DPMN_036249</name>
</gene>
<feature type="domain" description="Reverse transcriptase" evidence="1">
    <location>
        <begin position="68"/>
        <end position="325"/>
    </location>
</feature>
<dbReference type="AlphaFoldDB" id="A0A9D4MC76"/>
<name>A0A9D4MC76_DREPO</name>
<dbReference type="CDD" id="cd01650">
    <property type="entry name" value="RT_nLTR_like"/>
    <property type="match status" value="1"/>
</dbReference>
<evidence type="ECO:0000259" key="1">
    <source>
        <dbReference type="PROSITE" id="PS50878"/>
    </source>
</evidence>
<accession>A0A9D4MC76</accession>
<dbReference type="EMBL" id="JAIWYP010000002">
    <property type="protein sequence ID" value="KAH3873024.1"/>
    <property type="molecule type" value="Genomic_DNA"/>
</dbReference>
<sequence>MRMEGHERIAPVPMPIVAFTEGEPTLKEVQDIIKKARSKSAPGPNGIPYKVYKSCPKLLRRLWKLLKVIWRKGDVPVEWQRAEGIFVPKEEVSKDIGQFRTISLLNVEGKIFMSVVARRLTTFMTSNGYIDTSAQKGGVPGFSGCIEHTCAISQLIREAKINKTDLTVVWLDLANAYGTVPHQVIEFALKHHHVPEHIQSIVRSYYRNINMRFTTKNFTTSWIQLQKGIVTGCTVSVVLFIAAMNLIIKAGDRESRGPKTQTDIRLPPQRGFMDDLTITTESHIQARWILSALEDVVSWARMAFKPRKSRFLILRRGKVWQKTTLRVQGEDIPSLIDNPVKCLGKWFDTTLGDSRNNTERIRQQLRNGLAKIEGTGLPGKFKAWLFQHGLLPRLLWPLMLYEIPTSTVDSLESMINKSLRRWFGLPSCMTSIGLYNRTGMLQLPLSSIVEEYKVSKARLVLTLRDSSDMSIRNAGIEVRTGRRWSASNAVEQAESRLRHQDIVGTSCQGRQGLGLNTRQPWSSATTVQRRELVQSEIRKEEEEIRKVKAVQMGSQGSWTKWQTTGRKLSWTDIWKYQFFQLQFLIRAVYDVLPTPANLQRWGLIETAECTLCGGRATLDHILSSCKEALAQGRYRWRHDQVLREVADTLERHKKKARVHAGAKHINFVPAGTVMKGTKGGHPSILDGTNDWELRADLMKQLQFPDIVHTTLRPDIVMVSGKTKKIILVELTVPWEERCTQAHERKKAKYEDLVQECREAGWRAWNYPIEVGCRGFPAPSLGKMFQDMGIEGQARKLAIKKVSQAAERSSSWLWLRRNASSWKPSTNG</sequence>
<dbReference type="Proteomes" id="UP000828390">
    <property type="component" value="Unassembled WGS sequence"/>
</dbReference>
<comment type="caution">
    <text evidence="2">The sequence shown here is derived from an EMBL/GenBank/DDBJ whole genome shotgun (WGS) entry which is preliminary data.</text>
</comment>
<organism evidence="2 3">
    <name type="scientific">Dreissena polymorpha</name>
    <name type="common">Zebra mussel</name>
    <name type="synonym">Mytilus polymorpha</name>
    <dbReference type="NCBI Taxonomy" id="45954"/>
    <lineage>
        <taxon>Eukaryota</taxon>
        <taxon>Metazoa</taxon>
        <taxon>Spiralia</taxon>
        <taxon>Lophotrochozoa</taxon>
        <taxon>Mollusca</taxon>
        <taxon>Bivalvia</taxon>
        <taxon>Autobranchia</taxon>
        <taxon>Heteroconchia</taxon>
        <taxon>Euheterodonta</taxon>
        <taxon>Imparidentia</taxon>
        <taxon>Neoheterodontei</taxon>
        <taxon>Myida</taxon>
        <taxon>Dreissenoidea</taxon>
        <taxon>Dreissenidae</taxon>
        <taxon>Dreissena</taxon>
    </lineage>
</organism>
<dbReference type="InterPro" id="IPR000477">
    <property type="entry name" value="RT_dom"/>
</dbReference>
<reference evidence="2" key="2">
    <citation type="submission" date="2020-11" db="EMBL/GenBank/DDBJ databases">
        <authorList>
            <person name="McCartney M.A."/>
            <person name="Auch B."/>
            <person name="Kono T."/>
            <person name="Mallez S."/>
            <person name="Becker A."/>
            <person name="Gohl D.M."/>
            <person name="Silverstein K.A.T."/>
            <person name="Koren S."/>
            <person name="Bechman K.B."/>
            <person name="Herman A."/>
            <person name="Abrahante J.E."/>
            <person name="Garbe J."/>
        </authorList>
    </citation>
    <scope>NUCLEOTIDE SEQUENCE</scope>
    <source>
        <strain evidence="2">Duluth1</strain>
        <tissue evidence="2">Whole animal</tissue>
    </source>
</reference>
<reference evidence="2" key="1">
    <citation type="journal article" date="2019" name="bioRxiv">
        <title>The Genome of the Zebra Mussel, Dreissena polymorpha: A Resource for Invasive Species Research.</title>
        <authorList>
            <person name="McCartney M.A."/>
            <person name="Auch B."/>
            <person name="Kono T."/>
            <person name="Mallez S."/>
            <person name="Zhang Y."/>
            <person name="Obille A."/>
            <person name="Becker A."/>
            <person name="Abrahante J.E."/>
            <person name="Garbe J."/>
            <person name="Badalamenti J.P."/>
            <person name="Herman A."/>
            <person name="Mangelson H."/>
            <person name="Liachko I."/>
            <person name="Sullivan S."/>
            <person name="Sone E.D."/>
            <person name="Koren S."/>
            <person name="Silverstein K.A.T."/>
            <person name="Beckman K.B."/>
            <person name="Gohl D.M."/>
        </authorList>
    </citation>
    <scope>NUCLEOTIDE SEQUENCE</scope>
    <source>
        <strain evidence="2">Duluth1</strain>
        <tissue evidence="2">Whole animal</tissue>
    </source>
</reference>
<protein>
    <recommendedName>
        <fullName evidence="1">Reverse transcriptase domain-containing protein</fullName>
    </recommendedName>
</protein>